<organism evidence="3 4">
    <name type="scientific">Massilia polaris</name>
    <dbReference type="NCBI Taxonomy" id="2728846"/>
    <lineage>
        <taxon>Bacteria</taxon>
        <taxon>Pseudomonadati</taxon>
        <taxon>Pseudomonadota</taxon>
        <taxon>Betaproteobacteria</taxon>
        <taxon>Burkholderiales</taxon>
        <taxon>Oxalobacteraceae</taxon>
        <taxon>Telluria group</taxon>
        <taxon>Massilia</taxon>
    </lineage>
</organism>
<evidence type="ECO:0000256" key="1">
    <source>
        <dbReference type="SAM" id="MobiDB-lite"/>
    </source>
</evidence>
<feature type="chain" id="PRO_5032345866" description="DUF2946 domain-containing protein" evidence="2">
    <location>
        <begin position="20"/>
        <end position="127"/>
    </location>
</feature>
<proteinExistence type="predicted"/>
<gene>
    <name evidence="3" type="ORF">HHL21_20620</name>
</gene>
<keyword evidence="2" id="KW-0732">Signal</keyword>
<feature type="compositionally biased region" description="Basic and acidic residues" evidence="1">
    <location>
        <begin position="38"/>
        <end position="67"/>
    </location>
</feature>
<feature type="region of interest" description="Disordered" evidence="1">
    <location>
        <begin position="38"/>
        <end position="83"/>
    </location>
</feature>
<feature type="signal peptide" evidence="2">
    <location>
        <begin position="1"/>
        <end position="19"/>
    </location>
</feature>
<name>A0A848HTN9_9BURK</name>
<dbReference type="EMBL" id="JABBGG010000018">
    <property type="protein sequence ID" value="NML63450.1"/>
    <property type="molecule type" value="Genomic_DNA"/>
</dbReference>
<evidence type="ECO:0008006" key="5">
    <source>
        <dbReference type="Google" id="ProtNLM"/>
    </source>
</evidence>
<accession>A0A848HTN9</accession>
<evidence type="ECO:0000313" key="3">
    <source>
        <dbReference type="EMBL" id="NML63450.1"/>
    </source>
</evidence>
<protein>
    <recommendedName>
        <fullName evidence="5">DUF2946 domain-containing protein</fullName>
    </recommendedName>
</protein>
<keyword evidence="4" id="KW-1185">Reference proteome</keyword>
<evidence type="ECO:0000256" key="2">
    <source>
        <dbReference type="SAM" id="SignalP"/>
    </source>
</evidence>
<dbReference type="RefSeq" id="WP_169469416.1">
    <property type="nucleotide sequence ID" value="NZ_JABBGG010000018.1"/>
</dbReference>
<feature type="region of interest" description="Disordered" evidence="1">
    <location>
        <begin position="104"/>
        <end position="127"/>
    </location>
</feature>
<reference evidence="3 4" key="1">
    <citation type="submission" date="2020-04" db="EMBL/GenBank/DDBJ databases">
        <title>Massilia sp. RP-1-19 isolated from soil.</title>
        <authorList>
            <person name="Dahal R.H."/>
        </authorList>
    </citation>
    <scope>NUCLEOTIDE SEQUENCE [LARGE SCALE GENOMIC DNA]</scope>
    <source>
        <strain evidence="3 4">RP-1-19</strain>
    </source>
</reference>
<comment type="caution">
    <text evidence="3">The sequence shown here is derived from an EMBL/GenBank/DDBJ whole genome shotgun (WGS) entry which is preliminary data.</text>
</comment>
<sequence length="127" mass="13718">MRRLICIALLMCLPLQSFALQVGALLSGGGANMAHQIEHDNHVQHHHDGDGSVHYDDSDESAQHAQDHTCSPQPADLSVPKLPSAPEQLVSVLKAEFSRFIPDPYLDDPLRPPSPAPGQTAEGSIRT</sequence>
<dbReference type="AlphaFoldDB" id="A0A848HTN9"/>
<evidence type="ECO:0000313" key="4">
    <source>
        <dbReference type="Proteomes" id="UP000583752"/>
    </source>
</evidence>
<dbReference type="Proteomes" id="UP000583752">
    <property type="component" value="Unassembled WGS sequence"/>
</dbReference>